<accession>A0A7V1PWT2</accession>
<keyword evidence="1" id="KW-0812">Transmembrane</keyword>
<name>A0A7V1PWT2_CALAY</name>
<dbReference type="Proteomes" id="UP000886005">
    <property type="component" value="Unassembled WGS sequence"/>
</dbReference>
<dbReference type="AlphaFoldDB" id="A0A7V1PWT2"/>
<sequence length="83" mass="9362">MSPKNKTDKAGMSGHASSFRKAGPYLSIGYVFLGSIIFFSWIGYELDHYFQTKGVILLAAVLLALGLSFYRMILMFRQMDKSK</sequence>
<keyword evidence="1" id="KW-1133">Transmembrane helix</keyword>
<feature type="transmembrane region" description="Helical" evidence="1">
    <location>
        <begin position="54"/>
        <end position="74"/>
    </location>
</feature>
<dbReference type="EMBL" id="DRLD01000417">
    <property type="protein sequence ID" value="HED11927.1"/>
    <property type="molecule type" value="Genomic_DNA"/>
</dbReference>
<reference evidence="2" key="1">
    <citation type="journal article" date="2020" name="mSystems">
        <title>Genome- and Community-Level Interaction Insights into Carbon Utilization and Element Cycling Functions of Hydrothermarchaeota in Hydrothermal Sediment.</title>
        <authorList>
            <person name="Zhou Z."/>
            <person name="Liu Y."/>
            <person name="Xu W."/>
            <person name="Pan J."/>
            <person name="Luo Z.H."/>
            <person name="Li M."/>
        </authorList>
    </citation>
    <scope>NUCLEOTIDE SEQUENCE [LARGE SCALE GENOMIC DNA]</scope>
    <source>
        <strain evidence="2">HyVt-456</strain>
    </source>
</reference>
<feature type="transmembrane region" description="Helical" evidence="1">
    <location>
        <begin position="22"/>
        <end position="42"/>
    </location>
</feature>
<evidence type="ECO:0000313" key="2">
    <source>
        <dbReference type="EMBL" id="HED11927.1"/>
    </source>
</evidence>
<evidence type="ECO:0000256" key="1">
    <source>
        <dbReference type="SAM" id="Phobius"/>
    </source>
</evidence>
<comment type="caution">
    <text evidence="2">The sequence shown here is derived from an EMBL/GenBank/DDBJ whole genome shotgun (WGS) entry which is preliminary data.</text>
</comment>
<keyword evidence="1" id="KW-0472">Membrane</keyword>
<organism evidence="2">
    <name type="scientific">Caldithrix abyssi</name>
    <dbReference type="NCBI Taxonomy" id="187145"/>
    <lineage>
        <taxon>Bacteria</taxon>
        <taxon>Pseudomonadati</taxon>
        <taxon>Calditrichota</taxon>
        <taxon>Calditrichia</taxon>
        <taxon>Calditrichales</taxon>
        <taxon>Calditrichaceae</taxon>
        <taxon>Caldithrix</taxon>
    </lineage>
</organism>
<protein>
    <submittedName>
        <fullName evidence="2">AtpZ/AtpI family protein</fullName>
    </submittedName>
</protein>
<dbReference type="Pfam" id="PF09527">
    <property type="entry name" value="ATPase_gene1"/>
    <property type="match status" value="1"/>
</dbReference>
<dbReference type="InterPro" id="IPR032820">
    <property type="entry name" value="ATPase_put"/>
</dbReference>
<gene>
    <name evidence="2" type="ORF">ENJ10_14650</name>
</gene>
<proteinExistence type="predicted"/>